<dbReference type="Proteomes" id="UP000669605">
    <property type="component" value="Unassembled WGS sequence"/>
</dbReference>
<proteinExistence type="predicted"/>
<evidence type="ECO:0008006" key="3">
    <source>
        <dbReference type="Google" id="ProtNLM"/>
    </source>
</evidence>
<evidence type="ECO:0000313" key="1">
    <source>
        <dbReference type="EMBL" id="NMH16280.1"/>
    </source>
</evidence>
<dbReference type="EMBL" id="JAAAUB010000004">
    <property type="protein sequence ID" value="NMH16280.1"/>
    <property type="molecule type" value="Genomic_DNA"/>
</dbReference>
<comment type="caution">
    <text evidence="1">The sequence shown here is derived from an EMBL/GenBank/DDBJ whole genome shotgun (WGS) entry which is preliminary data.</text>
</comment>
<reference evidence="1 2" key="1">
    <citation type="journal article" date="2020" name="Curr. Microbiol.">
        <title>Tepidiphilus baoligensis sp. nov., a Novel Bacterium of the Family Hydrogenophilaceae Isolated from an Oil Reservoir.</title>
        <authorList>
            <person name="Zhang X."/>
            <person name="Wang G."/>
            <person name="Ma X."/>
            <person name="Yu J."/>
            <person name="You J."/>
            <person name="Xue Y."/>
            <person name="Ma Y."/>
        </authorList>
    </citation>
    <scope>NUCLEOTIDE SEQUENCE [LARGE SCALE GENOMIC DNA]</scope>
    <source>
        <strain evidence="1 2">B18-69</strain>
    </source>
</reference>
<name>A0ABX1QK04_9PROT</name>
<keyword evidence="2" id="KW-1185">Reference proteome</keyword>
<evidence type="ECO:0000313" key="2">
    <source>
        <dbReference type="Proteomes" id="UP000669605"/>
    </source>
</evidence>
<sequence length="77" mass="7270">MTHEPIFPAFSSTLPADTLTRAALAGAGIGALLGAAGCGSGGLMGRLLQGAAQGALVGAAIAAMGTLTTGPRESCGD</sequence>
<dbReference type="RefSeq" id="WP_169115583.1">
    <property type="nucleotide sequence ID" value="NZ_JAAAUB010000004.1"/>
</dbReference>
<accession>A0ABX1QK04</accession>
<organism evidence="1 2">
    <name type="scientific">Tepidiphilus baoligensis</name>
    <dbReference type="NCBI Taxonomy" id="2698687"/>
    <lineage>
        <taxon>Bacteria</taxon>
        <taxon>Pseudomonadati</taxon>
        <taxon>Pseudomonadota</taxon>
        <taxon>Hydrogenophilia</taxon>
        <taxon>Hydrogenophilales</taxon>
        <taxon>Hydrogenophilaceae</taxon>
        <taxon>Tepidiphilus</taxon>
    </lineage>
</organism>
<gene>
    <name evidence="1" type="ORF">GV368_03995</name>
</gene>
<protein>
    <recommendedName>
        <fullName evidence="3">17 kDa surface antigen</fullName>
    </recommendedName>
</protein>